<gene>
    <name evidence="2" type="ORF">PEVE_00014912</name>
</gene>
<dbReference type="EMBL" id="CALNXI010002133">
    <property type="protein sequence ID" value="CAH3183500.1"/>
    <property type="molecule type" value="Genomic_DNA"/>
</dbReference>
<sequence>MAQKSKKVPLGIMFKNENNNEDMVSTMQQFFSYLPKTGDGGVDGQLFSGDQLTVERAVNVISSVANGLTPQDRLEGINLQLGDWQAALKVLSVILIIFNSFSCGKSDSDLCTPFSDRTLINRRNVTGDPHSSYRTNRDFLHIIFHSQVITAAMTVLGFADKSSAPAHYPLLKDMEKMRKAEKLEFLHTISEKVVDSFIFQSGEELQKLVDGVLTEEEKDILQQQELTAEGRFPCRFPGCNKSFKYNGKTRSNHELSHDPPVQFDDSLLLTQSSPGRQPLQKRPKQVMMCPTITVHFGQIAFYFSIFLM</sequence>
<evidence type="ECO:0000259" key="1">
    <source>
        <dbReference type="Pfam" id="PF20231"/>
    </source>
</evidence>
<keyword evidence="3" id="KW-1185">Reference proteome</keyword>
<name>A0ABN8RYP5_9CNID</name>
<dbReference type="Pfam" id="PF20231">
    <property type="entry name" value="DUF6589"/>
    <property type="match status" value="1"/>
</dbReference>
<reference evidence="2 3" key="1">
    <citation type="submission" date="2022-05" db="EMBL/GenBank/DDBJ databases">
        <authorList>
            <consortium name="Genoscope - CEA"/>
            <person name="William W."/>
        </authorList>
    </citation>
    <scope>NUCLEOTIDE SEQUENCE [LARGE SCALE GENOMIC DNA]</scope>
</reference>
<feature type="domain" description="DUF6589" evidence="1">
    <location>
        <begin position="3"/>
        <end position="213"/>
    </location>
</feature>
<accession>A0ABN8RYP5</accession>
<evidence type="ECO:0000313" key="3">
    <source>
        <dbReference type="Proteomes" id="UP001159427"/>
    </source>
</evidence>
<dbReference type="Proteomes" id="UP001159427">
    <property type="component" value="Unassembled WGS sequence"/>
</dbReference>
<organism evidence="2 3">
    <name type="scientific">Porites evermanni</name>
    <dbReference type="NCBI Taxonomy" id="104178"/>
    <lineage>
        <taxon>Eukaryota</taxon>
        <taxon>Metazoa</taxon>
        <taxon>Cnidaria</taxon>
        <taxon>Anthozoa</taxon>
        <taxon>Hexacorallia</taxon>
        <taxon>Scleractinia</taxon>
        <taxon>Fungiina</taxon>
        <taxon>Poritidae</taxon>
        <taxon>Porites</taxon>
    </lineage>
</organism>
<protein>
    <recommendedName>
        <fullName evidence="1">DUF6589 domain-containing protein</fullName>
    </recommendedName>
</protein>
<dbReference type="InterPro" id="IPR046496">
    <property type="entry name" value="DUF6589"/>
</dbReference>
<proteinExistence type="predicted"/>
<evidence type="ECO:0000313" key="2">
    <source>
        <dbReference type="EMBL" id="CAH3183500.1"/>
    </source>
</evidence>
<comment type="caution">
    <text evidence="2">The sequence shown here is derived from an EMBL/GenBank/DDBJ whole genome shotgun (WGS) entry which is preliminary data.</text>
</comment>